<organism evidence="4 5">
    <name type="scientific">Tetrabaena socialis</name>
    <dbReference type="NCBI Taxonomy" id="47790"/>
    <lineage>
        <taxon>Eukaryota</taxon>
        <taxon>Viridiplantae</taxon>
        <taxon>Chlorophyta</taxon>
        <taxon>core chlorophytes</taxon>
        <taxon>Chlorophyceae</taxon>
        <taxon>CS clade</taxon>
        <taxon>Chlamydomonadales</taxon>
        <taxon>Tetrabaenaceae</taxon>
        <taxon>Tetrabaena</taxon>
    </lineage>
</organism>
<evidence type="ECO:0000256" key="1">
    <source>
        <dbReference type="ARBA" id="ARBA00010407"/>
    </source>
</evidence>
<evidence type="ECO:0000313" key="4">
    <source>
        <dbReference type="EMBL" id="PNH06783.1"/>
    </source>
</evidence>
<dbReference type="AlphaFoldDB" id="A0A2J8A2P7"/>
<proteinExistence type="inferred from homology"/>
<dbReference type="Pfam" id="PF02338">
    <property type="entry name" value="OTU"/>
    <property type="match status" value="1"/>
</dbReference>
<dbReference type="SUPFAM" id="SSF103642">
    <property type="entry name" value="Sec-C motif"/>
    <property type="match status" value="1"/>
</dbReference>
<dbReference type="CDD" id="cd22771">
    <property type="entry name" value="OTU_plant_OTU7-like"/>
    <property type="match status" value="1"/>
</dbReference>
<dbReference type="Pfam" id="PF02810">
    <property type="entry name" value="SEC-C"/>
    <property type="match status" value="1"/>
</dbReference>
<feature type="domain" description="OTU" evidence="3">
    <location>
        <begin position="1"/>
        <end position="122"/>
    </location>
</feature>
<dbReference type="Gene3D" id="3.90.70.80">
    <property type="match status" value="1"/>
</dbReference>
<dbReference type="InterPro" id="IPR004027">
    <property type="entry name" value="SEC_C_motif"/>
</dbReference>
<gene>
    <name evidence="4" type="ORF">TSOC_006807</name>
</gene>
<evidence type="ECO:0000259" key="3">
    <source>
        <dbReference type="PROSITE" id="PS50802"/>
    </source>
</evidence>
<dbReference type="PANTHER" id="PTHR12419:SF7">
    <property type="entry name" value="OTU DOMAIN-CONTAINING PROTEIN 3"/>
    <property type="match status" value="1"/>
</dbReference>
<dbReference type="Proteomes" id="UP000236333">
    <property type="component" value="Unassembled WGS sequence"/>
</dbReference>
<reference evidence="4 5" key="1">
    <citation type="journal article" date="2017" name="Mol. Biol. Evol.">
        <title>The 4-celled Tetrabaena socialis nuclear genome reveals the essential components for genetic control of cell number at the origin of multicellularity in the volvocine lineage.</title>
        <authorList>
            <person name="Featherston J."/>
            <person name="Arakaki Y."/>
            <person name="Hanschen E.R."/>
            <person name="Ferris P.J."/>
            <person name="Michod R.E."/>
            <person name="Olson B.J.S.C."/>
            <person name="Nozaki H."/>
            <person name="Durand P.M."/>
        </authorList>
    </citation>
    <scope>NUCLEOTIDE SEQUENCE [LARGE SCALE GENOMIC DNA]</scope>
    <source>
        <strain evidence="4 5">NIES-571</strain>
    </source>
</reference>
<sequence>MPAASPCNCFFRALGDQLQGSEAVHVALRQRVVSYMAEREDEFAPFVEDDESFGTYMARIKKDGVWAGYMEVVAASRCLGANLTIYQAGQPRWRVVHNPEDSSPMLHLSYHDGQHYNSVRAADDFGAGPPAPVVLKGDGAVAARPQQQRTEGGGGGPCDERDVRRVATSTACTDLDLVRRALAAAGGDVEAAVEGVIEALAALPEEGGTGYAGTEGGPEDGTEEGAESGVGPEAPRVVEEQSGGCSEGRAVAEHVVGAAGEAAGGGLEGDGAPVPAAGQSSSPPKPPPPSPSLLAAAAAGAAAASAVVGGPPAPPPPAPKARSAAFKKAGIRVAAAATASGPGPSNNKRCPCGSNKKFKACCGPAAAAAGRRLAAAGGGPGAAEGAAGEGGAATAGVVAQVAALII</sequence>
<dbReference type="InterPro" id="IPR050704">
    <property type="entry name" value="Peptidase_C85-like"/>
</dbReference>
<dbReference type="EMBL" id="PGGS01000215">
    <property type="protein sequence ID" value="PNH06783.1"/>
    <property type="molecule type" value="Genomic_DNA"/>
</dbReference>
<dbReference type="SUPFAM" id="SSF54001">
    <property type="entry name" value="Cysteine proteinases"/>
    <property type="match status" value="1"/>
</dbReference>
<feature type="compositionally biased region" description="Low complexity" evidence="2">
    <location>
        <begin position="270"/>
        <end position="282"/>
    </location>
</feature>
<dbReference type="GO" id="GO:0004843">
    <property type="term" value="F:cysteine-type deubiquitinase activity"/>
    <property type="evidence" value="ECO:0007669"/>
    <property type="project" value="TreeGrafter"/>
</dbReference>
<protein>
    <submittedName>
        <fullName evidence="4">OTU domain-containing protein 3</fullName>
    </submittedName>
</protein>
<dbReference type="InterPro" id="IPR003323">
    <property type="entry name" value="OTU_dom"/>
</dbReference>
<name>A0A2J8A2P7_9CHLO</name>
<comment type="similarity">
    <text evidence="1">Belongs to the peptidase C85 family.</text>
</comment>
<comment type="caution">
    <text evidence="4">The sequence shown here is derived from an EMBL/GenBank/DDBJ whole genome shotgun (WGS) entry which is preliminary data.</text>
</comment>
<feature type="region of interest" description="Disordered" evidence="2">
    <location>
        <begin position="261"/>
        <end position="293"/>
    </location>
</feature>
<evidence type="ECO:0000256" key="2">
    <source>
        <dbReference type="SAM" id="MobiDB-lite"/>
    </source>
</evidence>
<dbReference type="PROSITE" id="PS50802">
    <property type="entry name" value="OTU"/>
    <property type="match status" value="1"/>
</dbReference>
<accession>A0A2J8A2P7</accession>
<dbReference type="OrthoDB" id="415023at2759"/>
<dbReference type="InterPro" id="IPR038765">
    <property type="entry name" value="Papain-like_cys_pep_sf"/>
</dbReference>
<feature type="compositionally biased region" description="Acidic residues" evidence="2">
    <location>
        <begin position="217"/>
        <end position="226"/>
    </location>
</feature>
<dbReference type="Gene3D" id="3.10.450.50">
    <property type="match status" value="1"/>
</dbReference>
<dbReference type="PANTHER" id="PTHR12419">
    <property type="entry name" value="OTU DOMAIN CONTAINING PROTEIN"/>
    <property type="match status" value="1"/>
</dbReference>
<dbReference type="GO" id="GO:0016579">
    <property type="term" value="P:protein deubiquitination"/>
    <property type="evidence" value="ECO:0007669"/>
    <property type="project" value="TreeGrafter"/>
</dbReference>
<feature type="region of interest" description="Disordered" evidence="2">
    <location>
        <begin position="206"/>
        <end position="247"/>
    </location>
</feature>
<keyword evidence="5" id="KW-1185">Reference proteome</keyword>
<evidence type="ECO:0000313" key="5">
    <source>
        <dbReference type="Proteomes" id="UP000236333"/>
    </source>
</evidence>
<feature type="compositionally biased region" description="Gly residues" evidence="2">
    <location>
        <begin position="207"/>
        <end position="216"/>
    </location>
</feature>